<evidence type="ECO:0000259" key="2">
    <source>
        <dbReference type="Pfam" id="PF13467"/>
    </source>
</evidence>
<dbReference type="Pfam" id="PF13467">
    <property type="entry name" value="RHH_4"/>
    <property type="match status" value="1"/>
</dbReference>
<dbReference type="Proteomes" id="UP000603352">
    <property type="component" value="Unassembled WGS sequence"/>
</dbReference>
<evidence type="ECO:0000256" key="1">
    <source>
        <dbReference type="SAM" id="MobiDB-lite"/>
    </source>
</evidence>
<protein>
    <recommendedName>
        <fullName evidence="2">Ribbon-helix-helix domain-containing protein</fullName>
    </recommendedName>
</protein>
<sequence length="112" mass="11608">MTSIGPEGNPAALPPLDAAVEKRSVSIRGHRTSVSLETPFWQVLKRAARARGMSLGGLIAAVDAARVVERVNLSSALRLFALAESERGTARPGAAGHDPSATEKAAIAPGDR</sequence>
<gene>
    <name evidence="3" type="ORF">GCM10011505_18690</name>
</gene>
<accession>A0ABQ1IGT8</accession>
<comment type="caution">
    <text evidence="3">The sequence shown here is derived from an EMBL/GenBank/DDBJ whole genome shotgun (WGS) entry which is preliminary data.</text>
</comment>
<dbReference type="Gene3D" id="1.10.3990.20">
    <property type="entry name" value="protein bp1543"/>
    <property type="match status" value="1"/>
</dbReference>
<evidence type="ECO:0000313" key="4">
    <source>
        <dbReference type="Proteomes" id="UP000603352"/>
    </source>
</evidence>
<evidence type="ECO:0000313" key="3">
    <source>
        <dbReference type="EMBL" id="GGB37468.1"/>
    </source>
</evidence>
<name>A0ABQ1IGT8_9PROT</name>
<reference evidence="4" key="1">
    <citation type="journal article" date="2019" name="Int. J. Syst. Evol. Microbiol.">
        <title>The Global Catalogue of Microorganisms (GCM) 10K type strain sequencing project: providing services to taxonomists for standard genome sequencing and annotation.</title>
        <authorList>
            <consortium name="The Broad Institute Genomics Platform"/>
            <consortium name="The Broad Institute Genome Sequencing Center for Infectious Disease"/>
            <person name="Wu L."/>
            <person name="Ma J."/>
        </authorList>
    </citation>
    <scope>NUCLEOTIDE SEQUENCE [LARGE SCALE GENOMIC DNA]</scope>
    <source>
        <strain evidence="4">CGMCC 1.10188</strain>
    </source>
</reference>
<dbReference type="RefSeq" id="WP_188577117.1">
    <property type="nucleotide sequence ID" value="NZ_BMDZ01000017.1"/>
</dbReference>
<feature type="domain" description="Ribbon-helix-helix" evidence="2">
    <location>
        <begin position="21"/>
        <end position="83"/>
    </location>
</feature>
<dbReference type="InterPro" id="IPR027373">
    <property type="entry name" value="RHH_dom"/>
</dbReference>
<dbReference type="InterPro" id="IPR038268">
    <property type="entry name" value="RHH_sf"/>
</dbReference>
<organism evidence="3 4">
    <name type="scientific">Tistrella bauzanensis</name>
    <dbReference type="NCBI Taxonomy" id="657419"/>
    <lineage>
        <taxon>Bacteria</taxon>
        <taxon>Pseudomonadati</taxon>
        <taxon>Pseudomonadota</taxon>
        <taxon>Alphaproteobacteria</taxon>
        <taxon>Geminicoccales</taxon>
        <taxon>Geminicoccaceae</taxon>
        <taxon>Tistrella</taxon>
    </lineage>
</organism>
<proteinExistence type="predicted"/>
<dbReference type="EMBL" id="BMDZ01000017">
    <property type="protein sequence ID" value="GGB37468.1"/>
    <property type="molecule type" value="Genomic_DNA"/>
</dbReference>
<feature type="region of interest" description="Disordered" evidence="1">
    <location>
        <begin position="86"/>
        <end position="112"/>
    </location>
</feature>
<keyword evidence="4" id="KW-1185">Reference proteome</keyword>